<evidence type="ECO:0000313" key="3">
    <source>
        <dbReference type="EMBL" id="QQB14752.1"/>
    </source>
</evidence>
<dbReference type="Pfam" id="PF04167">
    <property type="entry name" value="DUF402"/>
    <property type="match status" value="1"/>
</dbReference>
<name>A0A7T4DIN3_9MICO</name>
<dbReference type="RefSeq" id="WP_198499805.1">
    <property type="nucleotide sequence ID" value="NZ_CP065989.1"/>
</dbReference>
<feature type="domain" description="DUF402" evidence="2">
    <location>
        <begin position="88"/>
        <end position="233"/>
    </location>
</feature>
<feature type="compositionally biased region" description="Low complexity" evidence="1">
    <location>
        <begin position="274"/>
        <end position="295"/>
    </location>
</feature>
<organism evidence="3 4">
    <name type="scientific">Brevibacterium casei</name>
    <dbReference type="NCBI Taxonomy" id="33889"/>
    <lineage>
        <taxon>Bacteria</taxon>
        <taxon>Bacillati</taxon>
        <taxon>Actinomycetota</taxon>
        <taxon>Actinomycetes</taxon>
        <taxon>Micrococcales</taxon>
        <taxon>Brevibacteriaceae</taxon>
        <taxon>Brevibacterium</taxon>
    </lineage>
</organism>
<dbReference type="AlphaFoldDB" id="A0A7T4DIN3"/>
<dbReference type="Proteomes" id="UP000595374">
    <property type="component" value="Chromosome"/>
</dbReference>
<dbReference type="InterPro" id="IPR035930">
    <property type="entry name" value="FomD-like_sf"/>
</dbReference>
<accession>A0A7T4DIN3</accession>
<reference evidence="3 4" key="1">
    <citation type="submission" date="2020-12" db="EMBL/GenBank/DDBJ databases">
        <title>FDA dAtabase for Regulatory Grade micrObial Sequences (FDA-ARGOS): Supporting development and validation of Infectious Disease Dx tests.</title>
        <authorList>
            <person name="Sproer C."/>
            <person name="Gronow S."/>
            <person name="Severitt S."/>
            <person name="Schroder I."/>
            <person name="Tallon L."/>
            <person name="Sadzewicz L."/>
            <person name="Zhao X."/>
            <person name="Boylan J."/>
            <person name="Ott S."/>
            <person name="Bowen H."/>
            <person name="Vavikolanu K."/>
            <person name="Mehta A."/>
            <person name="Aluvathingal J."/>
            <person name="Nadendla S."/>
            <person name="Lowell S."/>
            <person name="Myers T."/>
            <person name="Yan Y."/>
            <person name="Sichtig H."/>
        </authorList>
    </citation>
    <scope>NUCLEOTIDE SEQUENCE [LARGE SCALE GENOMIC DNA]</scope>
    <source>
        <strain evidence="3 4">FDAARGOS_990</strain>
    </source>
</reference>
<feature type="region of interest" description="Disordered" evidence="1">
    <location>
        <begin position="257"/>
        <end position="315"/>
    </location>
</feature>
<evidence type="ECO:0000313" key="4">
    <source>
        <dbReference type="Proteomes" id="UP000595374"/>
    </source>
</evidence>
<proteinExistence type="predicted"/>
<gene>
    <name evidence="3" type="ORF">I6H47_01855</name>
</gene>
<protein>
    <submittedName>
        <fullName evidence="3">DUF402 domain-containing protein</fullName>
    </submittedName>
</protein>
<evidence type="ECO:0000256" key="1">
    <source>
        <dbReference type="SAM" id="MobiDB-lite"/>
    </source>
</evidence>
<dbReference type="SUPFAM" id="SSF159234">
    <property type="entry name" value="FomD-like"/>
    <property type="match status" value="1"/>
</dbReference>
<dbReference type="EMBL" id="CP065989">
    <property type="protein sequence ID" value="QQB14752.1"/>
    <property type="molecule type" value="Genomic_DNA"/>
</dbReference>
<dbReference type="Gene3D" id="2.40.380.10">
    <property type="entry name" value="FomD-like"/>
    <property type="match status" value="1"/>
</dbReference>
<evidence type="ECO:0000259" key="2">
    <source>
        <dbReference type="Pfam" id="PF04167"/>
    </source>
</evidence>
<dbReference type="InterPro" id="IPR007295">
    <property type="entry name" value="DUF402"/>
</dbReference>
<sequence length="315" mass="34601">MEFTDPFEITVPGTAARLGEPPFWTPGQAVTWTYRRFDYDLDHVEVRRPMRVIDDGPNGAILWMPGGTEVVDTGLVGWEGMSAHDVPLDVRFRPRGQAPERIMIPARWQGHGVLKLAPPNVPFSVWMLVKPAEATAAMPSAPNPPRVEWYVNLETTHRRTAEAVYTCDLILDITFPVASEPLHLPDGSLNPRGAVFKDVHEIAAAGAYGYWPPQWSDIVRANGALVLDRLEEFRWAFDPRWADLALDLAGFGPTEHPATLRLGPAPTASAVDPAEQAGESAASTGESTASASTISPGQREHQRIPSGCYRRPNSR</sequence>